<dbReference type="RefSeq" id="WP_130425586.1">
    <property type="nucleotide sequence ID" value="NZ_SHKW01000008.1"/>
</dbReference>
<dbReference type="OrthoDB" id="9816277at2"/>
<gene>
    <name evidence="2" type="ORF">BDD14_6690</name>
</gene>
<evidence type="ECO:0000313" key="2">
    <source>
        <dbReference type="EMBL" id="RZU29093.1"/>
    </source>
</evidence>
<dbReference type="EMBL" id="SHKW01000008">
    <property type="protein sequence ID" value="RZU29093.1"/>
    <property type="molecule type" value="Genomic_DNA"/>
</dbReference>
<organism evidence="2 3">
    <name type="scientific">Edaphobacter modestus</name>
    <dbReference type="NCBI Taxonomy" id="388466"/>
    <lineage>
        <taxon>Bacteria</taxon>
        <taxon>Pseudomonadati</taxon>
        <taxon>Acidobacteriota</taxon>
        <taxon>Terriglobia</taxon>
        <taxon>Terriglobales</taxon>
        <taxon>Acidobacteriaceae</taxon>
        <taxon>Edaphobacter</taxon>
    </lineage>
</organism>
<evidence type="ECO:0000313" key="3">
    <source>
        <dbReference type="Proteomes" id="UP000292958"/>
    </source>
</evidence>
<protein>
    <recommendedName>
        <fullName evidence="4">Peptidase M48-like protein</fullName>
    </recommendedName>
</protein>
<feature type="signal peptide" evidence="1">
    <location>
        <begin position="1"/>
        <end position="27"/>
    </location>
</feature>
<feature type="chain" id="PRO_5020197515" description="Peptidase M48-like protein" evidence="1">
    <location>
        <begin position="28"/>
        <end position="164"/>
    </location>
</feature>
<keyword evidence="1" id="KW-0732">Signal</keyword>
<proteinExistence type="predicted"/>
<dbReference type="AlphaFoldDB" id="A0A4Q7XZU1"/>
<evidence type="ECO:0008006" key="4">
    <source>
        <dbReference type="Google" id="ProtNLM"/>
    </source>
</evidence>
<sequence>MKHHTRFFIFHALVPLMLTISYTEAHAQNTIKFYSTFAENNVPPADCTQERAVVAPIIDGYQHPTKWTWIIACDEPAWNRVLNHIGQVGVKGEILATTDLQTQVTYVRGFAVIHPFTKTHENLTEHVIAHELAHIMLKSHDEERVEKAASAMMRETRTSVASSF</sequence>
<comment type="caution">
    <text evidence="2">The sequence shown here is derived from an EMBL/GenBank/DDBJ whole genome shotgun (WGS) entry which is preliminary data.</text>
</comment>
<name>A0A4Q7XZU1_9BACT</name>
<dbReference type="Proteomes" id="UP000292958">
    <property type="component" value="Unassembled WGS sequence"/>
</dbReference>
<reference evidence="2 3" key="1">
    <citation type="submission" date="2019-02" db="EMBL/GenBank/DDBJ databases">
        <title>Genomic Encyclopedia of Archaeal and Bacterial Type Strains, Phase II (KMG-II): from individual species to whole genera.</title>
        <authorList>
            <person name="Goeker M."/>
        </authorList>
    </citation>
    <scope>NUCLEOTIDE SEQUENCE [LARGE SCALE GENOMIC DNA]</scope>
    <source>
        <strain evidence="2 3">DSM 18101</strain>
    </source>
</reference>
<evidence type="ECO:0000256" key="1">
    <source>
        <dbReference type="SAM" id="SignalP"/>
    </source>
</evidence>
<accession>A0A4Q7XZU1</accession>
<keyword evidence="3" id="KW-1185">Reference proteome</keyword>